<evidence type="ECO:0000313" key="1">
    <source>
        <dbReference type="WBParaSite" id="BTMF_0001315701-mRNA-1"/>
    </source>
</evidence>
<accession>A0A0R3QZI3</accession>
<dbReference type="WBParaSite" id="BTMF_0001315701-mRNA-1">
    <property type="protein sequence ID" value="BTMF_0001315701-mRNA-1"/>
    <property type="gene ID" value="BTMF_0001315701"/>
</dbReference>
<organism evidence="1">
    <name type="scientific">Brugia timori</name>
    <dbReference type="NCBI Taxonomy" id="42155"/>
    <lineage>
        <taxon>Eukaryota</taxon>
        <taxon>Metazoa</taxon>
        <taxon>Ecdysozoa</taxon>
        <taxon>Nematoda</taxon>
        <taxon>Chromadorea</taxon>
        <taxon>Rhabditida</taxon>
        <taxon>Spirurina</taxon>
        <taxon>Spiruromorpha</taxon>
        <taxon>Filarioidea</taxon>
        <taxon>Onchocercidae</taxon>
        <taxon>Brugia</taxon>
    </lineage>
</organism>
<dbReference type="AlphaFoldDB" id="A0A0R3QZI3"/>
<proteinExistence type="predicted"/>
<sequence>LTSPKYFLELEVPVITKKLNFVRKNWMLPELSRRPCCSAIDL</sequence>
<reference evidence="1" key="1">
    <citation type="submission" date="2017-02" db="UniProtKB">
        <authorList>
            <consortium name="WormBaseParasite"/>
        </authorList>
    </citation>
    <scope>IDENTIFICATION</scope>
</reference>
<protein>
    <submittedName>
        <fullName evidence="1">Ovule protein</fullName>
    </submittedName>
</protein>
<name>A0A0R3QZI3_9BILA</name>